<organism evidence="1 2">
    <name type="scientific">Nonomuraea jiangxiensis</name>
    <dbReference type="NCBI Taxonomy" id="633440"/>
    <lineage>
        <taxon>Bacteria</taxon>
        <taxon>Bacillati</taxon>
        <taxon>Actinomycetota</taxon>
        <taxon>Actinomycetes</taxon>
        <taxon>Streptosporangiales</taxon>
        <taxon>Streptosporangiaceae</taxon>
        <taxon>Nonomuraea</taxon>
    </lineage>
</organism>
<evidence type="ECO:0000313" key="1">
    <source>
        <dbReference type="EMBL" id="SDM71255.1"/>
    </source>
</evidence>
<evidence type="ECO:0000313" key="2">
    <source>
        <dbReference type="Proteomes" id="UP000199202"/>
    </source>
</evidence>
<dbReference type="PANTHER" id="PTHR33678:SF1">
    <property type="entry name" value="BLL1576 PROTEIN"/>
    <property type="match status" value="1"/>
</dbReference>
<name>A0A1G9VHG4_9ACTN</name>
<gene>
    <name evidence="1" type="ORF">SAMN05421869_15321</name>
</gene>
<keyword evidence="1" id="KW-0862">Zinc</keyword>
<proteinExistence type="predicted"/>
<reference evidence="1 2" key="1">
    <citation type="submission" date="2016-10" db="EMBL/GenBank/DDBJ databases">
        <authorList>
            <person name="de Groot N.N."/>
        </authorList>
    </citation>
    <scope>NUCLEOTIDE SEQUENCE [LARGE SCALE GENOMIC DNA]</scope>
    <source>
        <strain evidence="1 2">CGMCC 4.6533</strain>
    </source>
</reference>
<dbReference type="GO" id="GO:0008270">
    <property type="term" value="F:zinc ion binding"/>
    <property type="evidence" value="ECO:0007669"/>
    <property type="project" value="UniProtKB-KW"/>
</dbReference>
<keyword evidence="2" id="KW-1185">Reference proteome</keyword>
<dbReference type="PANTHER" id="PTHR33678">
    <property type="entry name" value="BLL1576 PROTEIN"/>
    <property type="match status" value="1"/>
</dbReference>
<keyword evidence="1" id="KW-0863">Zinc-finger</keyword>
<dbReference type="AlphaFoldDB" id="A0A1G9VHG4"/>
<accession>A0A1G9VHG4</accession>
<dbReference type="InterPro" id="IPR052344">
    <property type="entry name" value="Transposase-related"/>
</dbReference>
<keyword evidence="1" id="KW-0479">Metal-binding</keyword>
<dbReference type="Proteomes" id="UP000199202">
    <property type="component" value="Unassembled WGS sequence"/>
</dbReference>
<protein>
    <submittedName>
        <fullName evidence="1">Zinc-finger binding domain of transposase IS66</fullName>
    </submittedName>
</protein>
<sequence length="114" mass="11983">MIDRPDTVDDHLPESCTGCGAGPGLADSTGYEPCQVWDIPLVTVTVTEHRAHRCRCACGTTTRAAMPATVAGSPTSYGPNLRALAAYLLVFQHIPVERTAQLITDLTGANVSTG</sequence>
<dbReference type="EMBL" id="FNDJ01000053">
    <property type="protein sequence ID" value="SDM71255.1"/>
    <property type="molecule type" value="Genomic_DNA"/>
</dbReference>
<dbReference type="STRING" id="633440.SAMN05421869_15321"/>